<gene>
    <name evidence="1" type="ORF">F0562_003507</name>
</gene>
<organism evidence="1 2">
    <name type="scientific">Nyssa sinensis</name>
    <dbReference type="NCBI Taxonomy" id="561372"/>
    <lineage>
        <taxon>Eukaryota</taxon>
        <taxon>Viridiplantae</taxon>
        <taxon>Streptophyta</taxon>
        <taxon>Embryophyta</taxon>
        <taxon>Tracheophyta</taxon>
        <taxon>Spermatophyta</taxon>
        <taxon>Magnoliopsida</taxon>
        <taxon>eudicotyledons</taxon>
        <taxon>Gunneridae</taxon>
        <taxon>Pentapetalae</taxon>
        <taxon>asterids</taxon>
        <taxon>Cornales</taxon>
        <taxon>Nyssaceae</taxon>
        <taxon>Nyssa</taxon>
    </lineage>
</organism>
<evidence type="ECO:0000313" key="2">
    <source>
        <dbReference type="Proteomes" id="UP000325577"/>
    </source>
</evidence>
<proteinExistence type="predicted"/>
<evidence type="ECO:0000313" key="1">
    <source>
        <dbReference type="EMBL" id="KAA8547078.1"/>
    </source>
</evidence>
<accession>A0A5J5BW87</accession>
<reference evidence="1 2" key="1">
    <citation type="submission" date="2019-09" db="EMBL/GenBank/DDBJ databases">
        <title>A chromosome-level genome assembly of the Chinese tupelo Nyssa sinensis.</title>
        <authorList>
            <person name="Yang X."/>
            <person name="Kang M."/>
            <person name="Yang Y."/>
            <person name="Xiong H."/>
            <person name="Wang M."/>
            <person name="Zhang Z."/>
            <person name="Wang Z."/>
            <person name="Wu H."/>
            <person name="Ma T."/>
            <person name="Liu J."/>
            <person name="Xi Z."/>
        </authorList>
    </citation>
    <scope>NUCLEOTIDE SEQUENCE [LARGE SCALE GENOMIC DNA]</scope>
    <source>
        <strain evidence="1">J267</strain>
        <tissue evidence="1">Leaf</tissue>
    </source>
</reference>
<sequence length="102" mass="10845">MPPFTVFSDDPLREVDESVAVGICRNVDGFAELLCYLFQCHRRLSCSIDHASCWLAMAAICTEGGASTGLEAKKGSCAVCGIMELAIGAAPRGYSSHCGCFF</sequence>
<dbReference type="AlphaFoldDB" id="A0A5J5BW87"/>
<name>A0A5J5BW87_9ASTE</name>
<keyword evidence="2" id="KW-1185">Reference proteome</keyword>
<protein>
    <submittedName>
        <fullName evidence="1">Uncharacterized protein</fullName>
    </submittedName>
</protein>
<dbReference type="EMBL" id="CM018032">
    <property type="protein sequence ID" value="KAA8547078.1"/>
    <property type="molecule type" value="Genomic_DNA"/>
</dbReference>
<dbReference type="Proteomes" id="UP000325577">
    <property type="component" value="Linkage Group LG1"/>
</dbReference>